<protein>
    <recommendedName>
        <fullName evidence="3">protein O-GlcNAc transferase</fullName>
        <ecNumber evidence="3">2.4.1.255</ecNumber>
    </recommendedName>
</protein>
<dbReference type="Pfam" id="PF13844">
    <property type="entry name" value="Glyco_transf_41"/>
    <property type="match status" value="2"/>
</dbReference>
<evidence type="ECO:0000256" key="3">
    <source>
        <dbReference type="ARBA" id="ARBA00011970"/>
    </source>
</evidence>
<keyword evidence="6" id="KW-0677">Repeat</keyword>
<feature type="domain" description="O-GlcNAc transferase C-terminal" evidence="9">
    <location>
        <begin position="650"/>
        <end position="800"/>
    </location>
</feature>
<dbReference type="Gene3D" id="3.40.50.11380">
    <property type="match status" value="1"/>
</dbReference>
<reference evidence="10 11" key="2">
    <citation type="submission" date="2018-03" db="EMBL/GenBank/DDBJ databases">
        <title>The ancient ancestry and fast evolution of plastids.</title>
        <authorList>
            <person name="Moore K.R."/>
            <person name="Magnabosco C."/>
            <person name="Momper L."/>
            <person name="Gold D.A."/>
            <person name="Bosak T."/>
            <person name="Fournier G.P."/>
        </authorList>
    </citation>
    <scope>NUCLEOTIDE SEQUENCE [LARGE SCALE GENOMIC DNA]</scope>
    <source>
        <strain evidence="10 11">ULC18</strain>
    </source>
</reference>
<evidence type="ECO:0000256" key="5">
    <source>
        <dbReference type="ARBA" id="ARBA00022679"/>
    </source>
</evidence>
<comment type="pathway">
    <text evidence="1">Protein modification; protein glycosylation.</text>
</comment>
<organism evidence="10 11">
    <name type="scientific">Stenomitos frigidus ULC18</name>
    <dbReference type="NCBI Taxonomy" id="2107698"/>
    <lineage>
        <taxon>Bacteria</taxon>
        <taxon>Bacillati</taxon>
        <taxon>Cyanobacteriota</taxon>
        <taxon>Cyanophyceae</taxon>
        <taxon>Leptolyngbyales</taxon>
        <taxon>Leptolyngbyaceae</taxon>
        <taxon>Stenomitos</taxon>
    </lineage>
</organism>
<dbReference type="Gene3D" id="3.40.50.150">
    <property type="entry name" value="Vaccinia Virus protein VP39"/>
    <property type="match status" value="1"/>
</dbReference>
<evidence type="ECO:0000256" key="8">
    <source>
        <dbReference type="PROSITE-ProRule" id="PRU00339"/>
    </source>
</evidence>
<feature type="repeat" description="TPR" evidence="8">
    <location>
        <begin position="298"/>
        <end position="331"/>
    </location>
</feature>
<dbReference type="SUPFAM" id="SSF53335">
    <property type="entry name" value="S-adenosyl-L-methionine-dependent methyltransferases"/>
    <property type="match status" value="1"/>
</dbReference>
<dbReference type="SMART" id="SM00028">
    <property type="entry name" value="TPR"/>
    <property type="match status" value="7"/>
</dbReference>
<dbReference type="PANTHER" id="PTHR44835">
    <property type="entry name" value="UDP-N-ACETYLGLUCOSAMINE--PEPTIDE N-ACETYLGLUCOSAMINYLTRANSFERASE SPINDLY-RELATED"/>
    <property type="match status" value="1"/>
</dbReference>
<dbReference type="SUPFAM" id="SSF48452">
    <property type="entry name" value="TPR-like"/>
    <property type="match status" value="1"/>
</dbReference>
<dbReference type="InterPro" id="IPR011990">
    <property type="entry name" value="TPR-like_helical_dom_sf"/>
</dbReference>
<name>A0A2T1EJ73_9CYAN</name>
<dbReference type="RefSeq" id="WP_106255212.1">
    <property type="nucleotide sequence ID" value="NZ_CAWNSW010000074.1"/>
</dbReference>
<dbReference type="InterPro" id="IPR029489">
    <property type="entry name" value="OGT/SEC/SPY_C"/>
</dbReference>
<evidence type="ECO:0000313" key="10">
    <source>
        <dbReference type="EMBL" id="PSB32797.1"/>
    </source>
</evidence>
<dbReference type="InterPro" id="IPR029063">
    <property type="entry name" value="SAM-dependent_MTases_sf"/>
</dbReference>
<dbReference type="PROSITE" id="PS50293">
    <property type="entry name" value="TPR_REGION"/>
    <property type="match status" value="1"/>
</dbReference>
<keyword evidence="7 8" id="KW-0802">TPR repeat</keyword>
<evidence type="ECO:0000313" key="11">
    <source>
        <dbReference type="Proteomes" id="UP000239576"/>
    </source>
</evidence>
<reference evidence="11" key="1">
    <citation type="submission" date="2018-02" db="EMBL/GenBank/DDBJ databases">
        <authorList>
            <person name="Moore K."/>
            <person name="Momper L."/>
        </authorList>
    </citation>
    <scope>NUCLEOTIDE SEQUENCE [LARGE SCALE GENOMIC DNA]</scope>
    <source>
        <strain evidence="11">ULC18</strain>
    </source>
</reference>
<dbReference type="Gene3D" id="1.25.40.10">
    <property type="entry name" value="Tetratricopeptide repeat domain"/>
    <property type="match status" value="3"/>
</dbReference>
<dbReference type="AlphaFoldDB" id="A0A2T1EJ73"/>
<keyword evidence="11" id="KW-1185">Reference proteome</keyword>
<evidence type="ECO:0000256" key="1">
    <source>
        <dbReference type="ARBA" id="ARBA00004922"/>
    </source>
</evidence>
<feature type="domain" description="O-GlcNAc transferase C-terminal" evidence="9">
    <location>
        <begin position="815"/>
        <end position="992"/>
    </location>
</feature>
<dbReference type="InterPro" id="IPR051939">
    <property type="entry name" value="Glycosyltr_41/O-GlcNAc_trsf"/>
</dbReference>
<dbReference type="InterPro" id="IPR019734">
    <property type="entry name" value="TPR_rpt"/>
</dbReference>
<dbReference type="OrthoDB" id="146908at2"/>
<feature type="repeat" description="TPR" evidence="8">
    <location>
        <begin position="332"/>
        <end position="365"/>
    </location>
</feature>
<evidence type="ECO:0000256" key="7">
    <source>
        <dbReference type="ARBA" id="ARBA00022803"/>
    </source>
</evidence>
<dbReference type="PROSITE" id="PS50005">
    <property type="entry name" value="TPR"/>
    <property type="match status" value="4"/>
</dbReference>
<comment type="caution">
    <text evidence="10">The sequence shown here is derived from an EMBL/GenBank/DDBJ whole genome shotgun (WGS) entry which is preliminary data.</text>
</comment>
<dbReference type="GO" id="GO:0097363">
    <property type="term" value="F:protein O-acetylglucosaminyltransferase activity"/>
    <property type="evidence" value="ECO:0007669"/>
    <property type="project" value="UniProtKB-EC"/>
</dbReference>
<evidence type="ECO:0000256" key="4">
    <source>
        <dbReference type="ARBA" id="ARBA00022676"/>
    </source>
</evidence>
<gene>
    <name evidence="10" type="ORF">C7B82_04975</name>
</gene>
<keyword evidence="4" id="KW-0328">Glycosyltransferase</keyword>
<comment type="similarity">
    <text evidence="2">Belongs to the glycosyltransferase 41 family. O-GlcNAc transferase subfamily.</text>
</comment>
<dbReference type="Proteomes" id="UP000239576">
    <property type="component" value="Unassembled WGS sequence"/>
</dbReference>
<evidence type="ECO:0000256" key="2">
    <source>
        <dbReference type="ARBA" id="ARBA00005386"/>
    </source>
</evidence>
<dbReference type="Gene3D" id="3.40.50.2000">
    <property type="entry name" value="Glycogen Phosphorylase B"/>
    <property type="match status" value="1"/>
</dbReference>
<dbReference type="Pfam" id="PF13432">
    <property type="entry name" value="TPR_16"/>
    <property type="match status" value="1"/>
</dbReference>
<accession>A0A2T1EJ73</accession>
<sequence length="1019" mass="114690">MDYQRFIQQLPHLYHQWGSELVKPKAIHFQTALQQLQGMTTANVLQLLNFAVACMEPGEVYCEVGCFQGSTLIGALLNHPNRMAYAIDNFSEFDFGGENRTKLMQNLAAFALEEQVFFCEQDFESFFADLRALESSDRIGVYLYDGAHDYRSQLMGLLLVKPFLADRALIIVDDSNWDAVQQANWDFIAAHPQCQLLLDLPTPARTYEQMSSCSFWNGIQILSWDAQATHSPAWATLQQVRKPGLIQALYAMTPVAAAAPAKTEDTLEQEATKLRAAGRLTEAEQTIIAVLQHDDQRASSWHELGLVYYLMERHHDAANALSRAIGLQPTTALYHCSLGLVLAKLGDITAAARAYQKAIAFDSTFIDVYNNLGNLILEHGDAHQAALYYQQAIAINPHHAGTYLNWGNALLAQNKLDEAIAAYQTVLQDNPHDAAVLENLAFAHTLKQDPIQAALFLGKRFYQQQNYPAAAAQYQSILDRQAGDVSVYQTLATCYRNLDQLEAAIERDRQGLTHFPHEPSFYLALVLDLHSIGKLQEAVQVLTEATQLFPDHLGFKLEQQRLLPLIYQTPEEISWYRKRYAQALDTLVRQTTLVTVEQSKTALDAIGQNTNFLLSYQGQNDRELQERYGDFVHKIMAANYPKWSQRLPLTPLQPGEKIRVGYVSGCLWEHTVGKLMLGWLRHHTSDKFELFSYNIRDCADQLTQEYRAHSDVFYQIPLPLEAICEQIIANKLHILVFFDLGMQGLMTQLASLRLAPVQCTTWAHPITSGLPTVDYFLSSALMEPDAAQDHYSETLIQLPNIGLSYAKPVILAPTKTRADFGLREDAVVYLACQLLCKLLPQHDYLFAAIAQQIPQAQFVFIARPTSAYVQDQFKQRLQKAFAAFGLDSEPYCVMLPPQGQADYWDLNQRSDIFLDSLGWSGGHTTLEAIACDLPIVTCPGDLMRGRHSYGILKALGVTDTIAQTEAEYIAIAVRLGQEPIWRQQIVAQMRDRHAALYDDTACIEALERFYQQAVGQLIP</sequence>
<feature type="repeat" description="TPR" evidence="8">
    <location>
        <begin position="366"/>
        <end position="399"/>
    </location>
</feature>
<proteinExistence type="inferred from homology"/>
<evidence type="ECO:0000259" key="9">
    <source>
        <dbReference type="Pfam" id="PF13844"/>
    </source>
</evidence>
<dbReference type="PANTHER" id="PTHR44835:SF1">
    <property type="entry name" value="PROTEIN O-GLCNAC TRANSFERASE"/>
    <property type="match status" value="1"/>
</dbReference>
<dbReference type="SUPFAM" id="SSF53756">
    <property type="entry name" value="UDP-Glycosyltransferase/glycogen phosphorylase"/>
    <property type="match status" value="1"/>
</dbReference>
<dbReference type="Pfam" id="PF13578">
    <property type="entry name" value="Methyltransf_24"/>
    <property type="match status" value="1"/>
</dbReference>
<feature type="repeat" description="TPR" evidence="8">
    <location>
        <begin position="400"/>
        <end position="433"/>
    </location>
</feature>
<dbReference type="EC" id="2.4.1.255" evidence="3"/>
<evidence type="ECO:0000256" key="6">
    <source>
        <dbReference type="ARBA" id="ARBA00022737"/>
    </source>
</evidence>
<dbReference type="EMBL" id="PVWK01000025">
    <property type="protein sequence ID" value="PSB32797.1"/>
    <property type="molecule type" value="Genomic_DNA"/>
</dbReference>
<keyword evidence="5 10" id="KW-0808">Transferase</keyword>
<dbReference type="Pfam" id="PF14559">
    <property type="entry name" value="TPR_19"/>
    <property type="match status" value="1"/>
</dbReference>